<protein>
    <submittedName>
        <fullName evidence="1">Uncharacterized protein</fullName>
    </submittedName>
</protein>
<name>A0A2N8KMZ7_9BURK</name>
<evidence type="ECO:0000313" key="2">
    <source>
        <dbReference type="Proteomes" id="UP000235994"/>
    </source>
</evidence>
<dbReference type="AlphaFoldDB" id="A0A2N8KMZ7"/>
<proteinExistence type="predicted"/>
<dbReference type="EMBL" id="POQS01000002">
    <property type="protein sequence ID" value="PND34824.1"/>
    <property type="molecule type" value="Genomic_DNA"/>
</dbReference>
<accession>A0A2N8KMZ7</accession>
<evidence type="ECO:0000313" key="1">
    <source>
        <dbReference type="EMBL" id="PND34824.1"/>
    </source>
</evidence>
<keyword evidence="2" id="KW-1185">Reference proteome</keyword>
<reference evidence="1 2" key="1">
    <citation type="submission" date="2018-01" db="EMBL/GenBank/DDBJ databases">
        <title>The draft genome of an aniline degradation strain ANB-1.</title>
        <authorList>
            <person name="Zhang L."/>
            <person name="Jiang J."/>
        </authorList>
    </citation>
    <scope>NUCLEOTIDE SEQUENCE [LARGE SCALE GENOMIC DNA]</scope>
    <source>
        <strain evidence="1 2">ANB-1</strain>
    </source>
</reference>
<comment type="caution">
    <text evidence="1">The sequence shown here is derived from an EMBL/GenBank/DDBJ whole genome shotgun (WGS) entry which is preliminary data.</text>
</comment>
<gene>
    <name evidence="1" type="ORF">C1I89_10280</name>
</gene>
<sequence>MEEYSGPKDGEFYDGKTWRPGVRFEVRDSGYLYDPDQVAIADGMGQMVLEVVSRHKPGKFPERTFFLRSFVDPNGRTFGKAKLRVTTTQAFKRMAAGYRHEFERADQKQDKERP</sequence>
<dbReference type="Proteomes" id="UP000235994">
    <property type="component" value="Unassembled WGS sequence"/>
</dbReference>
<organism evidence="1 2">
    <name type="scientific">Achromobacter pulmonis</name>
    <dbReference type="NCBI Taxonomy" id="1389932"/>
    <lineage>
        <taxon>Bacteria</taxon>
        <taxon>Pseudomonadati</taxon>
        <taxon>Pseudomonadota</taxon>
        <taxon>Betaproteobacteria</taxon>
        <taxon>Burkholderiales</taxon>
        <taxon>Alcaligenaceae</taxon>
        <taxon>Achromobacter</taxon>
    </lineage>
</organism>